<protein>
    <submittedName>
        <fullName evidence="1">Uncharacterized protein</fullName>
    </submittedName>
</protein>
<proteinExistence type="predicted"/>
<keyword evidence="2" id="KW-1185">Reference proteome</keyword>
<evidence type="ECO:0000313" key="2">
    <source>
        <dbReference type="Proteomes" id="UP000799755"/>
    </source>
</evidence>
<name>A0ACB6QR21_9PLEO</name>
<dbReference type="Proteomes" id="UP000799755">
    <property type="component" value="Unassembled WGS sequence"/>
</dbReference>
<sequence>MTGHRIFQPLLLKEGLKSKKISPELVEFGNIQMWQKTSYEQRLPSTSEASSSTPRPSDISRPTSAYQGSSTMSLATLSMLSNMSAVHTHQIFLGPSSNGIEIWRPEPPLLVSFLRATHWDFFSFLIIELDERMKINPTSCDYRNAKKRCNASVLHRSKKPLLARRFYATDGLNGWNLAVIGNYWSPTGASPVHVKDMYLPVNFRTESEKTKFNSEVAKLVQIFTSRMKDYEDDLQRVRTTYIATHNS</sequence>
<comment type="caution">
    <text evidence="1">The sequence shown here is derived from an EMBL/GenBank/DDBJ whole genome shotgun (WGS) entry which is preliminary data.</text>
</comment>
<organism evidence="1 2">
    <name type="scientific">Lindgomyces ingoldianus</name>
    <dbReference type="NCBI Taxonomy" id="673940"/>
    <lineage>
        <taxon>Eukaryota</taxon>
        <taxon>Fungi</taxon>
        <taxon>Dikarya</taxon>
        <taxon>Ascomycota</taxon>
        <taxon>Pezizomycotina</taxon>
        <taxon>Dothideomycetes</taxon>
        <taxon>Pleosporomycetidae</taxon>
        <taxon>Pleosporales</taxon>
        <taxon>Lindgomycetaceae</taxon>
        <taxon>Lindgomyces</taxon>
    </lineage>
</organism>
<reference evidence="1" key="1">
    <citation type="journal article" date="2020" name="Stud. Mycol.">
        <title>101 Dothideomycetes genomes: a test case for predicting lifestyles and emergence of pathogens.</title>
        <authorList>
            <person name="Haridas S."/>
            <person name="Albert R."/>
            <person name="Binder M."/>
            <person name="Bloem J."/>
            <person name="Labutti K."/>
            <person name="Salamov A."/>
            <person name="Andreopoulos B."/>
            <person name="Baker S."/>
            <person name="Barry K."/>
            <person name="Bills G."/>
            <person name="Bluhm B."/>
            <person name="Cannon C."/>
            <person name="Castanera R."/>
            <person name="Culley D."/>
            <person name="Daum C."/>
            <person name="Ezra D."/>
            <person name="Gonzalez J."/>
            <person name="Henrissat B."/>
            <person name="Kuo A."/>
            <person name="Liang C."/>
            <person name="Lipzen A."/>
            <person name="Lutzoni F."/>
            <person name="Magnuson J."/>
            <person name="Mondo S."/>
            <person name="Nolan M."/>
            <person name="Ohm R."/>
            <person name="Pangilinan J."/>
            <person name="Park H.-J."/>
            <person name="Ramirez L."/>
            <person name="Alfaro M."/>
            <person name="Sun H."/>
            <person name="Tritt A."/>
            <person name="Yoshinaga Y."/>
            <person name="Zwiers L.-H."/>
            <person name="Turgeon B."/>
            <person name="Goodwin S."/>
            <person name="Spatafora J."/>
            <person name="Crous P."/>
            <person name="Grigoriev I."/>
        </authorList>
    </citation>
    <scope>NUCLEOTIDE SEQUENCE</scope>
    <source>
        <strain evidence="1">ATCC 200398</strain>
    </source>
</reference>
<gene>
    <name evidence="1" type="ORF">BDR25DRAFT_315354</name>
</gene>
<evidence type="ECO:0000313" key="1">
    <source>
        <dbReference type="EMBL" id="KAF2469335.1"/>
    </source>
</evidence>
<accession>A0ACB6QR21</accession>
<dbReference type="EMBL" id="MU003512">
    <property type="protein sequence ID" value="KAF2469335.1"/>
    <property type="molecule type" value="Genomic_DNA"/>
</dbReference>